<dbReference type="InterPro" id="IPR003439">
    <property type="entry name" value="ABC_transporter-like_ATP-bd"/>
</dbReference>
<dbReference type="GO" id="GO:0005524">
    <property type="term" value="F:ATP binding"/>
    <property type="evidence" value="ECO:0007669"/>
    <property type="project" value="UniProtKB-KW"/>
</dbReference>
<name>A0A839HGF3_9GAMM</name>
<keyword evidence="1" id="KW-0813">Transport</keyword>
<dbReference type="PROSITE" id="PS50893">
    <property type="entry name" value="ABC_TRANSPORTER_2"/>
    <property type="match status" value="1"/>
</dbReference>
<evidence type="ECO:0000256" key="4">
    <source>
        <dbReference type="ARBA" id="ARBA00038388"/>
    </source>
</evidence>
<gene>
    <name evidence="6" type="ORF">HUK38_08980</name>
</gene>
<dbReference type="InterPro" id="IPR015854">
    <property type="entry name" value="ABC_transpr_LolD-like"/>
</dbReference>
<dbReference type="InterPro" id="IPR027417">
    <property type="entry name" value="P-loop_NTPase"/>
</dbReference>
<evidence type="ECO:0000256" key="2">
    <source>
        <dbReference type="ARBA" id="ARBA00022741"/>
    </source>
</evidence>
<evidence type="ECO:0000313" key="7">
    <source>
        <dbReference type="Proteomes" id="UP000548632"/>
    </source>
</evidence>
<dbReference type="GO" id="GO:1902495">
    <property type="term" value="C:transmembrane transporter complex"/>
    <property type="evidence" value="ECO:0007669"/>
    <property type="project" value="UniProtKB-ARBA"/>
</dbReference>
<keyword evidence="7" id="KW-1185">Reference proteome</keyword>
<dbReference type="InterPro" id="IPR017871">
    <property type="entry name" value="ABC_transporter-like_CS"/>
</dbReference>
<evidence type="ECO:0000259" key="5">
    <source>
        <dbReference type="PROSITE" id="PS50893"/>
    </source>
</evidence>
<dbReference type="Pfam" id="PF00005">
    <property type="entry name" value="ABC_tran"/>
    <property type="match status" value="1"/>
</dbReference>
<dbReference type="SUPFAM" id="SSF52540">
    <property type="entry name" value="P-loop containing nucleoside triphosphate hydrolases"/>
    <property type="match status" value="1"/>
</dbReference>
<dbReference type="InterPro" id="IPR017911">
    <property type="entry name" value="MacB-like_ATP-bd"/>
</dbReference>
<keyword evidence="2" id="KW-0547">Nucleotide-binding</keyword>
<dbReference type="PANTHER" id="PTHR24220">
    <property type="entry name" value="IMPORT ATP-BINDING PROTEIN"/>
    <property type="match status" value="1"/>
</dbReference>
<dbReference type="Gene3D" id="3.40.50.300">
    <property type="entry name" value="P-loop containing nucleotide triphosphate hydrolases"/>
    <property type="match status" value="1"/>
</dbReference>
<reference evidence="6 7" key="1">
    <citation type="journal article" date="2020" name="Arch. Microbiol.">
        <title>The genome sequence of the giant phototrophic gammaproteobacterium Thiospirillum jenense gives insight into its physiological properties and phylogenetic relationships.</title>
        <authorList>
            <person name="Imhoff J.F."/>
            <person name="Meyer T.E."/>
            <person name="Kyndt J.A."/>
        </authorList>
    </citation>
    <scope>NUCLEOTIDE SEQUENCE [LARGE SCALE GENOMIC DNA]</scope>
    <source>
        <strain evidence="6 7">DSM 216</strain>
    </source>
</reference>
<dbReference type="PANTHER" id="PTHR24220:SF376">
    <property type="entry name" value="ABC TRANSPORTER"/>
    <property type="match status" value="1"/>
</dbReference>
<dbReference type="AlphaFoldDB" id="A0A839HGF3"/>
<feature type="domain" description="ABC transporter" evidence="5">
    <location>
        <begin position="7"/>
        <end position="237"/>
    </location>
</feature>
<dbReference type="Proteomes" id="UP000548632">
    <property type="component" value="Unassembled WGS sequence"/>
</dbReference>
<dbReference type="PROSITE" id="PS00211">
    <property type="entry name" value="ABC_TRANSPORTER_1"/>
    <property type="match status" value="1"/>
</dbReference>
<dbReference type="SMART" id="SM00382">
    <property type="entry name" value="AAA"/>
    <property type="match status" value="1"/>
</dbReference>
<dbReference type="GO" id="GO:0016887">
    <property type="term" value="F:ATP hydrolysis activity"/>
    <property type="evidence" value="ECO:0007669"/>
    <property type="project" value="InterPro"/>
</dbReference>
<sequence length="237" mass="25215">MSTPPALHAIDVSIIYGQGDTAVRALDTVNLQIGAGEIVAMMGPSGSGKTTLLMVLGGLLQPTLGEVQIRGQSLTGLSETQRARLRLTLMGFIFQSYNLFPALTALENVQLALELKRRPSREAAPLLEQVGLGHRRHSYPAKLSGGEKQRVAIARALAGDPGILLADEPTAALDTKHGMAVVELLRTIAHEQGRAIVMVTHDPRVGPMSDRLVTIADGKLVAAPVQYGLKSDAREHA</sequence>
<keyword evidence="3 6" id="KW-0067">ATP-binding</keyword>
<evidence type="ECO:0000256" key="1">
    <source>
        <dbReference type="ARBA" id="ARBA00022448"/>
    </source>
</evidence>
<organism evidence="6 7">
    <name type="scientific">Thiospirillum jenense</name>
    <dbReference type="NCBI Taxonomy" id="1653858"/>
    <lineage>
        <taxon>Bacteria</taxon>
        <taxon>Pseudomonadati</taxon>
        <taxon>Pseudomonadota</taxon>
        <taxon>Gammaproteobacteria</taxon>
        <taxon>Chromatiales</taxon>
        <taxon>Chromatiaceae</taxon>
        <taxon>Thiospirillum</taxon>
    </lineage>
</organism>
<dbReference type="CDD" id="cd03255">
    <property type="entry name" value="ABC_MJ0796_LolCDE_FtsE"/>
    <property type="match status" value="1"/>
</dbReference>
<comment type="caution">
    <text evidence="6">The sequence shown here is derived from an EMBL/GenBank/DDBJ whole genome shotgun (WGS) entry which is preliminary data.</text>
</comment>
<dbReference type="GO" id="GO:0022857">
    <property type="term" value="F:transmembrane transporter activity"/>
    <property type="evidence" value="ECO:0007669"/>
    <property type="project" value="TreeGrafter"/>
</dbReference>
<protein>
    <submittedName>
        <fullName evidence="6">ABC transporter ATP-binding protein</fullName>
    </submittedName>
</protein>
<accession>A0A839HGF3</accession>
<evidence type="ECO:0000313" key="6">
    <source>
        <dbReference type="EMBL" id="MBB1126366.1"/>
    </source>
</evidence>
<proteinExistence type="inferred from homology"/>
<dbReference type="FunFam" id="3.40.50.300:FF:000032">
    <property type="entry name" value="Export ABC transporter ATP-binding protein"/>
    <property type="match status" value="1"/>
</dbReference>
<comment type="similarity">
    <text evidence="4">Belongs to the ABC transporter superfamily. Macrolide exporter (TC 3.A.1.122) family.</text>
</comment>
<dbReference type="InterPro" id="IPR003593">
    <property type="entry name" value="AAA+_ATPase"/>
</dbReference>
<evidence type="ECO:0000256" key="3">
    <source>
        <dbReference type="ARBA" id="ARBA00022840"/>
    </source>
</evidence>
<dbReference type="GO" id="GO:0005886">
    <property type="term" value="C:plasma membrane"/>
    <property type="evidence" value="ECO:0007669"/>
    <property type="project" value="TreeGrafter"/>
</dbReference>
<dbReference type="EMBL" id="JABVCQ010000017">
    <property type="protein sequence ID" value="MBB1126366.1"/>
    <property type="molecule type" value="Genomic_DNA"/>
</dbReference>